<dbReference type="Pfam" id="PF07534">
    <property type="entry name" value="TLD"/>
    <property type="match status" value="1"/>
</dbReference>
<feature type="domain" description="TLDc" evidence="3">
    <location>
        <begin position="347"/>
        <end position="516"/>
    </location>
</feature>
<dbReference type="SMART" id="SM00225">
    <property type="entry name" value="BTB"/>
    <property type="match status" value="1"/>
</dbReference>
<evidence type="ECO:0000256" key="1">
    <source>
        <dbReference type="SAM" id="MobiDB-lite"/>
    </source>
</evidence>
<dbReference type="PANTHER" id="PTHR24410:SF23">
    <property type="entry name" value="BTB DOMAIN-CONTAINING PROTEIN-RELATED"/>
    <property type="match status" value="1"/>
</dbReference>
<dbReference type="InterPro" id="IPR011333">
    <property type="entry name" value="SKP1/BTB/POZ_sf"/>
</dbReference>
<dbReference type="SMART" id="SM00584">
    <property type="entry name" value="TLDc"/>
    <property type="match status" value="1"/>
</dbReference>
<dbReference type="InterPro" id="IPR011705">
    <property type="entry name" value="BACK"/>
</dbReference>
<dbReference type="Pfam" id="PF00651">
    <property type="entry name" value="BTB"/>
    <property type="match status" value="1"/>
</dbReference>
<dbReference type="AlphaFoldDB" id="A0A9P6PSN8"/>
<dbReference type="Gene3D" id="3.30.710.10">
    <property type="entry name" value="Potassium Channel Kv1.1, Chain A"/>
    <property type="match status" value="1"/>
</dbReference>
<comment type="caution">
    <text evidence="4">The sequence shown here is derived from an EMBL/GenBank/DDBJ whole genome shotgun (WGS) entry which is preliminary data.</text>
</comment>
<dbReference type="PROSITE" id="PS50097">
    <property type="entry name" value="BTB"/>
    <property type="match status" value="1"/>
</dbReference>
<reference evidence="4" key="1">
    <citation type="journal article" date="2020" name="Fungal Divers.">
        <title>Resolving the Mortierellaceae phylogeny through synthesis of multi-gene phylogenetics and phylogenomics.</title>
        <authorList>
            <person name="Vandepol N."/>
            <person name="Liber J."/>
            <person name="Desiro A."/>
            <person name="Na H."/>
            <person name="Kennedy M."/>
            <person name="Barry K."/>
            <person name="Grigoriev I.V."/>
            <person name="Miller A.N."/>
            <person name="O'Donnell K."/>
            <person name="Stajich J.E."/>
            <person name="Bonito G."/>
        </authorList>
    </citation>
    <scope>NUCLEOTIDE SEQUENCE</scope>
    <source>
        <strain evidence="4">BC1065</strain>
    </source>
</reference>
<dbReference type="InterPro" id="IPR000210">
    <property type="entry name" value="BTB/POZ_dom"/>
</dbReference>
<sequence>MLLSFVESFQSNFRYLINNEKRSDVKLLIGKDEVVRYGHSLVLATECPYFDAVLKQPWKDGSDKVLRFPNIEPHAFDFILECLYTGQVSLTPESIHSFVDAAVELQLRHLALGCEEYACQNVGPKTACDMLSLASRHNLKKLWSVATEFFDINARDLLVMDDWLALDRALLIKVLSRDSIFAPEISVWKAVVQYAYHTNGYDFTECPLFRIPQWPGRLLVRVLAEESAPQGPSDEEYCFDDDDDDFDNGDDQATCDGESGGEETPVGPQTIDYVVNLPRKQFMDLRDTIEHFLPAIRFTHFRLVSFARYFEGTNLIPVELCRSLYRYHSLPIEFDCELPPPRWFGSSFLPRDQWPTLSSWLMDATPASKCLSRRPILSRLYVASKHGFSAEAFHRRCDNRGATLTIARTSTGTVVGGFNEKAWSSGNVAFSAAEKNFLFLYNPLTRQMLLAKLNEDQKTYAAYNDRSSGPVFGQGYDFVISGDGKNSSMGVNSYDLGSHWLPSKFTVTDYETYRVLRR</sequence>
<accession>A0A9P6PSN8</accession>
<dbReference type="Proteomes" id="UP000807716">
    <property type="component" value="Unassembled WGS sequence"/>
</dbReference>
<feature type="domain" description="BTB" evidence="2">
    <location>
        <begin position="23"/>
        <end position="92"/>
    </location>
</feature>
<evidence type="ECO:0000259" key="2">
    <source>
        <dbReference type="PROSITE" id="PS50097"/>
    </source>
</evidence>
<dbReference type="InterPro" id="IPR006571">
    <property type="entry name" value="TLDc_dom"/>
</dbReference>
<dbReference type="OrthoDB" id="2436104at2759"/>
<name>A0A9P6PSN8_9FUNG</name>
<dbReference type="InterPro" id="IPR051481">
    <property type="entry name" value="BTB-POZ/Galectin-3-binding"/>
</dbReference>
<proteinExistence type="predicted"/>
<dbReference type="PROSITE" id="PS51886">
    <property type="entry name" value="TLDC"/>
    <property type="match status" value="1"/>
</dbReference>
<dbReference type="PANTHER" id="PTHR24410">
    <property type="entry name" value="HL07962P-RELATED"/>
    <property type="match status" value="1"/>
</dbReference>
<protein>
    <recommendedName>
        <fullName evidence="6">BTB domain-containing protein</fullName>
    </recommendedName>
</protein>
<evidence type="ECO:0000313" key="5">
    <source>
        <dbReference type="Proteomes" id="UP000807716"/>
    </source>
</evidence>
<dbReference type="SMART" id="SM00875">
    <property type="entry name" value="BACK"/>
    <property type="match status" value="1"/>
</dbReference>
<keyword evidence="5" id="KW-1185">Reference proteome</keyword>
<dbReference type="Pfam" id="PF07707">
    <property type="entry name" value="BACK"/>
    <property type="match status" value="1"/>
</dbReference>
<evidence type="ECO:0000259" key="3">
    <source>
        <dbReference type="PROSITE" id="PS51886"/>
    </source>
</evidence>
<dbReference type="Gene3D" id="1.25.40.420">
    <property type="match status" value="1"/>
</dbReference>
<evidence type="ECO:0000313" key="4">
    <source>
        <dbReference type="EMBL" id="KAG0251883.1"/>
    </source>
</evidence>
<dbReference type="EMBL" id="JAAAJB010000710">
    <property type="protein sequence ID" value="KAG0251883.1"/>
    <property type="molecule type" value="Genomic_DNA"/>
</dbReference>
<feature type="region of interest" description="Disordered" evidence="1">
    <location>
        <begin position="248"/>
        <end position="268"/>
    </location>
</feature>
<organism evidence="4 5">
    <name type="scientific">Actinomortierella ambigua</name>
    <dbReference type="NCBI Taxonomy" id="1343610"/>
    <lineage>
        <taxon>Eukaryota</taxon>
        <taxon>Fungi</taxon>
        <taxon>Fungi incertae sedis</taxon>
        <taxon>Mucoromycota</taxon>
        <taxon>Mortierellomycotina</taxon>
        <taxon>Mortierellomycetes</taxon>
        <taxon>Mortierellales</taxon>
        <taxon>Mortierellaceae</taxon>
        <taxon>Actinomortierella</taxon>
    </lineage>
</organism>
<gene>
    <name evidence="4" type="ORF">DFQ27_008477</name>
</gene>
<evidence type="ECO:0008006" key="6">
    <source>
        <dbReference type="Google" id="ProtNLM"/>
    </source>
</evidence>
<dbReference type="SUPFAM" id="SSF54695">
    <property type="entry name" value="POZ domain"/>
    <property type="match status" value="1"/>
</dbReference>